<sequence>MKPKYILFFSLFVAINSCGDFYWRDYDGSIPSDAIPAENNSKGLSYIGQAYIHNYGLFLGKIIPGNLEISVPCYGVKKINVIIKILCAADKSKYYWISTNRARYRDDTFDKCPVLGGYDQKAKINRKLGTLHVGRTRIEGNVIIGNIAAYDPIHPFFYYPLNDTEIRASEYDVLIYSDNSVLPQ</sequence>
<proteinExistence type="predicted"/>
<dbReference type="Proteomes" id="UP001162156">
    <property type="component" value="Unassembled WGS sequence"/>
</dbReference>
<comment type="caution">
    <text evidence="2">The sequence shown here is derived from an EMBL/GenBank/DDBJ whole genome shotgun (WGS) entry which is preliminary data.</text>
</comment>
<dbReference type="AlphaFoldDB" id="A0AAV8ZV57"/>
<evidence type="ECO:0000313" key="2">
    <source>
        <dbReference type="EMBL" id="KAJ8970140.1"/>
    </source>
</evidence>
<feature type="signal peptide" evidence="1">
    <location>
        <begin position="1"/>
        <end position="18"/>
    </location>
</feature>
<accession>A0AAV8ZV57</accession>
<dbReference type="EMBL" id="JANEYF010000403">
    <property type="protein sequence ID" value="KAJ8970140.1"/>
    <property type="molecule type" value="Genomic_DNA"/>
</dbReference>
<dbReference type="PANTHER" id="PTHR31649:SF10">
    <property type="entry name" value="IP19903P-RELATED"/>
    <property type="match status" value="1"/>
</dbReference>
<protein>
    <submittedName>
        <fullName evidence="2">Uncharacterized protein</fullName>
    </submittedName>
</protein>
<dbReference type="InterPro" id="IPR006616">
    <property type="entry name" value="DM9_repeat"/>
</dbReference>
<keyword evidence="1" id="KW-0732">Signal</keyword>
<evidence type="ECO:0000313" key="3">
    <source>
        <dbReference type="Proteomes" id="UP001162156"/>
    </source>
</evidence>
<keyword evidence="3" id="KW-1185">Reference proteome</keyword>
<evidence type="ECO:0000256" key="1">
    <source>
        <dbReference type="SAM" id="SignalP"/>
    </source>
</evidence>
<dbReference type="PANTHER" id="PTHR31649">
    <property type="entry name" value="AGAP009604-PA"/>
    <property type="match status" value="1"/>
</dbReference>
<organism evidence="2 3">
    <name type="scientific">Rhamnusium bicolor</name>
    <dbReference type="NCBI Taxonomy" id="1586634"/>
    <lineage>
        <taxon>Eukaryota</taxon>
        <taxon>Metazoa</taxon>
        <taxon>Ecdysozoa</taxon>
        <taxon>Arthropoda</taxon>
        <taxon>Hexapoda</taxon>
        <taxon>Insecta</taxon>
        <taxon>Pterygota</taxon>
        <taxon>Neoptera</taxon>
        <taxon>Endopterygota</taxon>
        <taxon>Coleoptera</taxon>
        <taxon>Polyphaga</taxon>
        <taxon>Cucujiformia</taxon>
        <taxon>Chrysomeloidea</taxon>
        <taxon>Cerambycidae</taxon>
        <taxon>Lepturinae</taxon>
        <taxon>Rhagiini</taxon>
        <taxon>Rhamnusium</taxon>
    </lineage>
</organism>
<gene>
    <name evidence="2" type="ORF">NQ314_001369</name>
</gene>
<reference evidence="2" key="1">
    <citation type="journal article" date="2023" name="Insect Mol. Biol.">
        <title>Genome sequencing provides insights into the evolution of gene families encoding plant cell wall-degrading enzymes in longhorned beetles.</title>
        <authorList>
            <person name="Shin N.R."/>
            <person name="Okamura Y."/>
            <person name="Kirsch R."/>
            <person name="Pauchet Y."/>
        </authorList>
    </citation>
    <scope>NUCLEOTIDE SEQUENCE</scope>
    <source>
        <strain evidence="2">RBIC_L_NR</strain>
    </source>
</reference>
<dbReference type="Pfam" id="PF11901">
    <property type="entry name" value="DM9"/>
    <property type="match status" value="1"/>
</dbReference>
<name>A0AAV8ZV57_9CUCU</name>
<feature type="chain" id="PRO_5043631083" evidence="1">
    <location>
        <begin position="19"/>
        <end position="184"/>
    </location>
</feature>